<dbReference type="InterPro" id="IPR003664">
    <property type="entry name" value="FA_synthesis"/>
</dbReference>
<evidence type="ECO:0000256" key="7">
    <source>
        <dbReference type="ARBA" id="ARBA00023264"/>
    </source>
</evidence>
<keyword evidence="3 10" id="KW-0444">Lipid biosynthesis</keyword>
<keyword evidence="4 10" id="KW-0808">Transferase</keyword>
<dbReference type="InterPro" id="IPR012281">
    <property type="entry name" value="Phospholipid_synth_PlsX-like"/>
</dbReference>
<dbReference type="HAMAP" id="MF_00019">
    <property type="entry name" value="PlsX"/>
    <property type="match status" value="1"/>
</dbReference>
<keyword evidence="5 10" id="KW-0443">Lipid metabolism</keyword>
<dbReference type="HOGENOM" id="CLU_039379_1_1_14"/>
<evidence type="ECO:0000313" key="12">
    <source>
        <dbReference type="Proteomes" id="UP000031641"/>
    </source>
</evidence>
<evidence type="ECO:0000256" key="1">
    <source>
        <dbReference type="ARBA" id="ARBA00001232"/>
    </source>
</evidence>
<dbReference type="PANTHER" id="PTHR30100:SF1">
    <property type="entry name" value="PHOSPHATE ACYLTRANSFERASE"/>
    <property type="match status" value="1"/>
</dbReference>
<sequence length="341" mass="38144">MKKIVFDILNNDNGISYAIKAACSFKSKNKDYQIALVADKDIIEKELIKLKNKYKISIDDFIIVDSKNLVHIKNSPREVLKNSSSMLDAFNYLNENNFDGIVSSGDSGAFITLSSFKIKRLPNVSRPAFMPILPTLQNNKYALLLDAGANIETSYEYLNNWAVVASQYYELIFNKQKPSIGLLNVGTEEYKGSANLKEAYKLLKNNKEVNFTGFIEPKDGIAGNVDIILAEGQSGNIFLKTLEHSFLGFGKLLKNIINTNLLTKIGGLLLKRQLKKLKAKFDYRNVGGAYIVGLEKLVVKAHGGSDEIAFENALNQVKFLLEKKDFVKKLTNKLEVLNNEA</sequence>
<dbReference type="RefSeq" id="WP_045433280.1">
    <property type="nucleotide sequence ID" value="NZ_AP014631.1"/>
</dbReference>
<dbReference type="EC" id="2.3.1.274" evidence="8 10"/>
<accession>A0A077L6F6</accession>
<dbReference type="GO" id="GO:0005737">
    <property type="term" value="C:cytoplasm"/>
    <property type="evidence" value="ECO:0007669"/>
    <property type="project" value="UniProtKB-SubCell"/>
</dbReference>
<reference evidence="12" key="1">
    <citation type="journal article" date="2014" name="Genome Announc.">
        <title>Complete Genome Sequence of Mycoplasma canadense Strain HAZ 360_1 from Bovine Mastitic Milk in Japan.</title>
        <authorList>
            <person name="Hata E."/>
        </authorList>
    </citation>
    <scope>NUCLEOTIDE SEQUENCE [LARGE SCALE GENOMIC DNA]</scope>
    <source>
        <strain evidence="12">HAZ360_1</strain>
    </source>
</reference>
<keyword evidence="6 10" id="KW-0594">Phospholipid biosynthesis</keyword>
<dbReference type="PIRSF" id="PIRSF002465">
    <property type="entry name" value="Phsphlp_syn_PlsX"/>
    <property type="match status" value="1"/>
</dbReference>
<dbReference type="PANTHER" id="PTHR30100">
    <property type="entry name" value="FATTY ACID/PHOSPHOLIPID SYNTHESIS PROTEIN PLSX"/>
    <property type="match status" value="1"/>
</dbReference>
<evidence type="ECO:0000256" key="10">
    <source>
        <dbReference type="HAMAP-Rule" id="MF_00019"/>
    </source>
</evidence>
<organism evidence="11 12">
    <name type="scientific">Metamycoplasma canadense</name>
    <dbReference type="NCBI Taxonomy" id="29554"/>
    <lineage>
        <taxon>Bacteria</taxon>
        <taxon>Bacillati</taxon>
        <taxon>Mycoplasmatota</taxon>
        <taxon>Mycoplasmoidales</taxon>
        <taxon>Metamycoplasmataceae</taxon>
        <taxon>Metamycoplasma</taxon>
    </lineage>
</organism>
<keyword evidence="12" id="KW-1185">Reference proteome</keyword>
<name>A0A077L6F6_9BACT</name>
<comment type="pathway">
    <text evidence="10">Lipid metabolism; phospholipid metabolism.</text>
</comment>
<dbReference type="EMBL" id="AP014631">
    <property type="protein sequence ID" value="BAP39391.1"/>
    <property type="molecule type" value="Genomic_DNA"/>
</dbReference>
<comment type="catalytic activity">
    <reaction evidence="1 10">
        <text>a fatty acyl-[ACP] + phosphate = an acyl phosphate + holo-[ACP]</text>
        <dbReference type="Rhea" id="RHEA:42292"/>
        <dbReference type="Rhea" id="RHEA-COMP:9685"/>
        <dbReference type="Rhea" id="RHEA-COMP:14125"/>
        <dbReference type="ChEBI" id="CHEBI:43474"/>
        <dbReference type="ChEBI" id="CHEBI:59918"/>
        <dbReference type="ChEBI" id="CHEBI:64479"/>
        <dbReference type="ChEBI" id="CHEBI:138651"/>
        <dbReference type="EC" id="2.3.1.274"/>
    </reaction>
</comment>
<comment type="subcellular location">
    <subcellularLocation>
        <location evidence="10">Cytoplasm</location>
    </subcellularLocation>
    <text evidence="10">Associated with the membrane possibly through PlsY.</text>
</comment>
<evidence type="ECO:0000256" key="9">
    <source>
        <dbReference type="ARBA" id="ARBA00046608"/>
    </source>
</evidence>
<keyword evidence="2 10" id="KW-0963">Cytoplasm</keyword>
<dbReference type="NCBIfam" id="TIGR00182">
    <property type="entry name" value="plsX"/>
    <property type="match status" value="1"/>
</dbReference>
<gene>
    <name evidence="10 11" type="primary">plsX</name>
    <name evidence="11" type="ORF">MCAN360_0122</name>
</gene>
<proteinExistence type="inferred from homology"/>
<comment type="subunit">
    <text evidence="9 10">Homodimer. Probably interacts with PlsY.</text>
</comment>
<dbReference type="GO" id="GO:0043811">
    <property type="term" value="F:phosphate:acyl-[acyl carrier protein] acyltransferase activity"/>
    <property type="evidence" value="ECO:0007669"/>
    <property type="project" value="UniProtKB-UniRule"/>
</dbReference>
<dbReference type="GO" id="GO:0008654">
    <property type="term" value="P:phospholipid biosynthetic process"/>
    <property type="evidence" value="ECO:0007669"/>
    <property type="project" value="UniProtKB-KW"/>
</dbReference>
<dbReference type="STRING" id="29554.MCAN360_0122"/>
<dbReference type="Pfam" id="PF02504">
    <property type="entry name" value="FA_synthesis"/>
    <property type="match status" value="1"/>
</dbReference>
<keyword evidence="7 10" id="KW-1208">Phospholipid metabolism</keyword>
<protein>
    <recommendedName>
        <fullName evidence="8 10">Phosphate acyltransferase</fullName>
        <ecNumber evidence="8 10">2.3.1.274</ecNumber>
    </recommendedName>
    <alternativeName>
        <fullName evidence="10">Acyl-ACP phosphotransacylase</fullName>
    </alternativeName>
    <alternativeName>
        <fullName evidence="10">Acyl-[acyl-carrier-protein]--phosphate acyltransferase</fullName>
    </alternativeName>
    <alternativeName>
        <fullName evidence="10">Phosphate-acyl-ACP acyltransferase</fullName>
    </alternativeName>
</protein>
<dbReference type="Gene3D" id="3.40.718.10">
    <property type="entry name" value="Isopropylmalate Dehydrogenase"/>
    <property type="match status" value="1"/>
</dbReference>
<dbReference type="KEGG" id="mcan:MCAN360_0122"/>
<dbReference type="AlphaFoldDB" id="A0A077L6F6"/>
<evidence type="ECO:0000313" key="11">
    <source>
        <dbReference type="EMBL" id="BAP39391.1"/>
    </source>
</evidence>
<comment type="similarity">
    <text evidence="10">Belongs to the PlsX family.</text>
</comment>
<dbReference type="SUPFAM" id="SSF53659">
    <property type="entry name" value="Isocitrate/Isopropylmalate dehydrogenase-like"/>
    <property type="match status" value="1"/>
</dbReference>
<evidence type="ECO:0000256" key="2">
    <source>
        <dbReference type="ARBA" id="ARBA00022490"/>
    </source>
</evidence>
<evidence type="ECO:0000256" key="3">
    <source>
        <dbReference type="ARBA" id="ARBA00022516"/>
    </source>
</evidence>
<comment type="function">
    <text evidence="10">Catalyzes the reversible formation of acyl-phosphate (acyl-PO(4)) from acyl-[acyl-carrier-protein] (acyl-ACP). This enzyme utilizes acyl-ACP as fatty acyl donor, but not acyl-CoA.</text>
</comment>
<evidence type="ECO:0000256" key="5">
    <source>
        <dbReference type="ARBA" id="ARBA00023098"/>
    </source>
</evidence>
<dbReference type="GO" id="GO:0006633">
    <property type="term" value="P:fatty acid biosynthetic process"/>
    <property type="evidence" value="ECO:0007669"/>
    <property type="project" value="UniProtKB-UniRule"/>
</dbReference>
<evidence type="ECO:0000256" key="8">
    <source>
        <dbReference type="ARBA" id="ARBA00024069"/>
    </source>
</evidence>
<dbReference type="OrthoDB" id="9806408at2"/>
<dbReference type="Proteomes" id="UP000031641">
    <property type="component" value="Chromosome"/>
</dbReference>
<evidence type="ECO:0000256" key="6">
    <source>
        <dbReference type="ARBA" id="ARBA00023209"/>
    </source>
</evidence>
<evidence type="ECO:0000256" key="4">
    <source>
        <dbReference type="ARBA" id="ARBA00022679"/>
    </source>
</evidence>
<dbReference type="UniPathway" id="UPA00085"/>